<proteinExistence type="inferred from homology"/>
<evidence type="ECO:0000256" key="6">
    <source>
        <dbReference type="ARBA" id="ARBA00022989"/>
    </source>
</evidence>
<evidence type="ECO:0000256" key="3">
    <source>
        <dbReference type="ARBA" id="ARBA00022679"/>
    </source>
</evidence>
<keyword evidence="3" id="KW-0808">Transferase</keyword>
<comment type="caution">
    <text evidence="14">The sequence shown here is derived from an EMBL/GenBank/DDBJ whole genome shotgun (WGS) entry which is preliminary data.</text>
</comment>
<evidence type="ECO:0000256" key="13">
    <source>
        <dbReference type="SAM" id="Phobius"/>
    </source>
</evidence>
<comment type="similarity">
    <text evidence="10">Belongs to the acyltransferase CrtO family.</text>
</comment>
<evidence type="ECO:0000256" key="12">
    <source>
        <dbReference type="ARBA" id="ARBA00025324"/>
    </source>
</evidence>
<name>A0ABS8ALZ7_9BACT</name>
<evidence type="ECO:0000256" key="11">
    <source>
        <dbReference type="ARBA" id="ARBA00023667"/>
    </source>
</evidence>
<comment type="pathway">
    <text evidence="9">Carotenoid biosynthesis; staphyloxanthin biosynthesis; staphyloxanthin from farnesyl diphosphate: step 5/5.</text>
</comment>
<sequence length="181" mass="20906">MPNPPRHPAPSAALLAFCNAVPNVFWSVAGLLPVSIFCYQHVARLWLYGLLAASLLMYAVPVAWFRYWQLSSGPARYRRLGVPLINQLTQHGGLINRLLRRRYPHYRHVHSRASVRALVGTSYHQERFHLALLLFFGFISLYAATRGYTGWALLILATNVGYNLYPIWLQQYLRVRLHRHL</sequence>
<dbReference type="RefSeq" id="WP_226170366.1">
    <property type="nucleotide sequence ID" value="NZ_JAJADR010000001.1"/>
</dbReference>
<evidence type="ECO:0000256" key="1">
    <source>
        <dbReference type="ARBA" id="ARBA00004162"/>
    </source>
</evidence>
<comment type="function">
    <text evidence="12">Catalyzes the acylation of glycosyl-4,4'-diaponeurosporenoate, i.e. the esterification of glucose at the C6'' position with the carboxyl group of the C(15) fatty acid 12-methyltetradecanoic acid, to yield staphyloxanthin. This is the last step in the biosynthesis of this orange pigment, present in most staphylococci strains.</text>
</comment>
<evidence type="ECO:0000256" key="5">
    <source>
        <dbReference type="ARBA" id="ARBA00022729"/>
    </source>
</evidence>
<dbReference type="Pfam" id="PF18927">
    <property type="entry name" value="CrtO"/>
    <property type="match status" value="1"/>
</dbReference>
<reference evidence="14" key="1">
    <citation type="submission" date="2021-10" db="EMBL/GenBank/DDBJ databases">
        <authorList>
            <person name="Dean J.D."/>
            <person name="Kim M.K."/>
            <person name="Newey C.N."/>
            <person name="Stoker T.S."/>
            <person name="Thompson D.W."/>
            <person name="Grose J.H."/>
        </authorList>
    </citation>
    <scope>NUCLEOTIDE SEQUENCE</scope>
    <source>
        <strain evidence="14">BT178</strain>
    </source>
</reference>
<keyword evidence="15" id="KW-1185">Reference proteome</keyword>
<evidence type="ECO:0000313" key="15">
    <source>
        <dbReference type="Proteomes" id="UP001165296"/>
    </source>
</evidence>
<feature type="transmembrane region" description="Helical" evidence="13">
    <location>
        <begin position="12"/>
        <end position="33"/>
    </location>
</feature>
<feature type="transmembrane region" description="Helical" evidence="13">
    <location>
        <begin position="151"/>
        <end position="169"/>
    </location>
</feature>
<accession>A0ABS8ALZ7</accession>
<evidence type="ECO:0000256" key="10">
    <source>
        <dbReference type="ARBA" id="ARBA00023603"/>
    </source>
</evidence>
<feature type="transmembrane region" description="Helical" evidence="13">
    <location>
        <begin position="45"/>
        <end position="68"/>
    </location>
</feature>
<gene>
    <name evidence="14" type="ORF">LGH74_00610</name>
</gene>
<evidence type="ECO:0000313" key="14">
    <source>
        <dbReference type="EMBL" id="MCB2406464.1"/>
    </source>
</evidence>
<keyword evidence="7 13" id="KW-0472">Membrane</keyword>
<keyword evidence="5" id="KW-0732">Signal</keyword>
<dbReference type="Proteomes" id="UP001165296">
    <property type="component" value="Unassembled WGS sequence"/>
</dbReference>
<keyword evidence="8" id="KW-0012">Acyltransferase</keyword>
<keyword evidence="6 13" id="KW-1133">Transmembrane helix</keyword>
<evidence type="ECO:0000256" key="9">
    <source>
        <dbReference type="ARBA" id="ARBA00023588"/>
    </source>
</evidence>
<keyword evidence="2" id="KW-1003">Cell membrane</keyword>
<evidence type="ECO:0000256" key="2">
    <source>
        <dbReference type="ARBA" id="ARBA00022475"/>
    </source>
</evidence>
<evidence type="ECO:0000256" key="7">
    <source>
        <dbReference type="ARBA" id="ARBA00023136"/>
    </source>
</evidence>
<dbReference type="InterPro" id="IPR044021">
    <property type="entry name" value="CrtO"/>
</dbReference>
<evidence type="ECO:0000256" key="4">
    <source>
        <dbReference type="ARBA" id="ARBA00022692"/>
    </source>
</evidence>
<protein>
    <recommendedName>
        <fullName evidence="11">Glycosyl-4,4'-diaponeurosporenoate acyltransferase</fullName>
    </recommendedName>
</protein>
<organism evidence="14 15">
    <name type="scientific">Hymenobacter lucidus</name>
    <dbReference type="NCBI Taxonomy" id="2880930"/>
    <lineage>
        <taxon>Bacteria</taxon>
        <taxon>Pseudomonadati</taxon>
        <taxon>Bacteroidota</taxon>
        <taxon>Cytophagia</taxon>
        <taxon>Cytophagales</taxon>
        <taxon>Hymenobacteraceae</taxon>
        <taxon>Hymenobacter</taxon>
    </lineage>
</organism>
<comment type="subcellular location">
    <subcellularLocation>
        <location evidence="1">Cell membrane</location>
        <topology evidence="1">Single-pass membrane protein</topology>
    </subcellularLocation>
</comment>
<dbReference type="EMBL" id="JAJADR010000001">
    <property type="protein sequence ID" value="MCB2406464.1"/>
    <property type="molecule type" value="Genomic_DNA"/>
</dbReference>
<keyword evidence="4 13" id="KW-0812">Transmembrane</keyword>
<evidence type="ECO:0000256" key="8">
    <source>
        <dbReference type="ARBA" id="ARBA00023315"/>
    </source>
</evidence>